<evidence type="ECO:0000256" key="1">
    <source>
        <dbReference type="SAM" id="SignalP"/>
    </source>
</evidence>
<dbReference type="SUPFAM" id="SSF51556">
    <property type="entry name" value="Metallo-dependent hydrolases"/>
    <property type="match status" value="1"/>
</dbReference>
<feature type="domain" description="Amidohydrolase 3" evidence="2">
    <location>
        <begin position="338"/>
        <end position="405"/>
    </location>
</feature>
<proteinExistence type="predicted"/>
<dbReference type="Pfam" id="PF07969">
    <property type="entry name" value="Amidohydro_3"/>
    <property type="match status" value="1"/>
</dbReference>
<name>A0ABV7SNT6_9SPHN</name>
<dbReference type="Gene3D" id="2.30.40.10">
    <property type="entry name" value="Urease, subunit C, domain 1"/>
    <property type="match status" value="1"/>
</dbReference>
<dbReference type="PANTHER" id="PTHR43135">
    <property type="entry name" value="ALPHA-D-RIBOSE 1-METHYLPHOSPHONATE 5-TRIPHOSPHATE DIPHOSPHATASE"/>
    <property type="match status" value="1"/>
</dbReference>
<keyword evidence="1" id="KW-0732">Signal</keyword>
<dbReference type="InterPro" id="IPR011059">
    <property type="entry name" value="Metal-dep_hydrolase_composite"/>
</dbReference>
<dbReference type="InterPro" id="IPR013108">
    <property type="entry name" value="Amidohydro_3"/>
</dbReference>
<dbReference type="EMBL" id="JBHRXP010000001">
    <property type="protein sequence ID" value="MFC3578583.1"/>
    <property type="molecule type" value="Genomic_DNA"/>
</dbReference>
<evidence type="ECO:0000313" key="4">
    <source>
        <dbReference type="Proteomes" id="UP001595713"/>
    </source>
</evidence>
<gene>
    <name evidence="3" type="ORF">ACFONA_00260</name>
</gene>
<reference evidence="4" key="1">
    <citation type="journal article" date="2019" name="Int. J. Syst. Evol. Microbiol.">
        <title>The Global Catalogue of Microorganisms (GCM) 10K type strain sequencing project: providing services to taxonomists for standard genome sequencing and annotation.</title>
        <authorList>
            <consortium name="The Broad Institute Genomics Platform"/>
            <consortium name="The Broad Institute Genome Sequencing Center for Infectious Disease"/>
            <person name="Wu L."/>
            <person name="Ma J."/>
        </authorList>
    </citation>
    <scope>NUCLEOTIDE SEQUENCE [LARGE SCALE GENOMIC DNA]</scope>
    <source>
        <strain evidence="4">KCTC 42739</strain>
    </source>
</reference>
<dbReference type="PANTHER" id="PTHR43135:SF3">
    <property type="entry name" value="ALPHA-D-RIBOSE 1-METHYLPHOSPHONATE 5-TRIPHOSPHATE DIPHOSPHATASE"/>
    <property type="match status" value="1"/>
</dbReference>
<feature type="signal peptide" evidence="1">
    <location>
        <begin position="1"/>
        <end position="21"/>
    </location>
</feature>
<dbReference type="Gene3D" id="3.20.20.140">
    <property type="entry name" value="Metal-dependent hydrolases"/>
    <property type="match status" value="1"/>
</dbReference>
<comment type="caution">
    <text evidence="3">The sequence shown here is derived from an EMBL/GenBank/DDBJ whole genome shotgun (WGS) entry which is preliminary data.</text>
</comment>
<feature type="chain" id="PRO_5045416439" evidence="1">
    <location>
        <begin position="22"/>
        <end position="435"/>
    </location>
</feature>
<protein>
    <submittedName>
        <fullName evidence="3">Amidohydrolase family protein</fullName>
    </submittedName>
</protein>
<dbReference type="InterPro" id="IPR051781">
    <property type="entry name" value="Metallo-dep_Hydrolase"/>
</dbReference>
<organism evidence="3 4">
    <name type="scientific">Sphingomonas hylomeconis</name>
    <dbReference type="NCBI Taxonomy" id="1395958"/>
    <lineage>
        <taxon>Bacteria</taxon>
        <taxon>Pseudomonadati</taxon>
        <taxon>Pseudomonadota</taxon>
        <taxon>Alphaproteobacteria</taxon>
        <taxon>Sphingomonadales</taxon>
        <taxon>Sphingomonadaceae</taxon>
        <taxon>Sphingomonas</taxon>
    </lineage>
</organism>
<dbReference type="InterPro" id="IPR032466">
    <property type="entry name" value="Metal_Hydrolase"/>
</dbReference>
<sequence length="435" mass="44499">MKAVLHSLSALAAVLATPAMAQTVAITGGTVAIGDGSQPIDHGTVVMRDGRIVAAGAGIAVPAGATVIDATGKWVAAGMVAGFTNLGLVDAEGIRESNDASARTSPFNASIDIAPAINPQAVAIGNERAGGITRALVSPSTGQSIFAGRGAVIDLGADADPITRARAFQYVELGEDGASDAGGSRPAAYAMLHDALAQAQDYRRNPAGFGGREQASLVKRGDAQALLPVLDGTMPLFVHVERASDIRSVLALKKQYPALKLVLVGVREGWMVAPEIAAARVPVIAAALADLPASFEALAATESNVGRMTAAGVVTAISTVGANTAPGEHVLKQYAGNLVAIARVPGSTGLNWGQAFATITSKPAQALGMDGDIGSLRPGRRADVVIWDGDPLELASAPLAVYIDGLAQPMRSRQIELRDRYSVPQEGALPKAYSR</sequence>
<dbReference type="RefSeq" id="WP_261293998.1">
    <property type="nucleotide sequence ID" value="NZ_JANQBK010000004.1"/>
</dbReference>
<evidence type="ECO:0000259" key="2">
    <source>
        <dbReference type="Pfam" id="PF07969"/>
    </source>
</evidence>
<dbReference type="Proteomes" id="UP001595713">
    <property type="component" value="Unassembled WGS sequence"/>
</dbReference>
<dbReference type="SUPFAM" id="SSF51338">
    <property type="entry name" value="Composite domain of metallo-dependent hydrolases"/>
    <property type="match status" value="1"/>
</dbReference>
<keyword evidence="4" id="KW-1185">Reference proteome</keyword>
<evidence type="ECO:0000313" key="3">
    <source>
        <dbReference type="EMBL" id="MFC3578583.1"/>
    </source>
</evidence>
<accession>A0ABV7SNT6</accession>